<dbReference type="GO" id="GO:1902358">
    <property type="term" value="P:sulfate transmembrane transport"/>
    <property type="evidence" value="ECO:0007669"/>
    <property type="project" value="InterPro"/>
</dbReference>
<protein>
    <submittedName>
        <fullName evidence="7">ABC-type sulfate transport system, periplasmic component</fullName>
    </submittedName>
</protein>
<evidence type="ECO:0000256" key="3">
    <source>
        <dbReference type="ARBA" id="ARBA00022448"/>
    </source>
</evidence>
<dbReference type="EMBL" id="AP014569">
    <property type="protein sequence ID" value="BAO84417.1"/>
    <property type="molecule type" value="Genomic_DNA"/>
</dbReference>
<dbReference type="HOGENOM" id="CLU_055615_0_1_4"/>
<dbReference type="AlphaFoldDB" id="A0A060NRP1"/>
<keyword evidence="5" id="KW-0574">Periplasm</keyword>
<feature type="chain" id="PRO_5005405746" evidence="6">
    <location>
        <begin position="27"/>
        <end position="338"/>
    </location>
</feature>
<dbReference type="KEGG" id="cbab:SMCB_2189"/>
<dbReference type="PANTHER" id="PTHR30368">
    <property type="entry name" value="SULFATE-BINDING PROTEIN"/>
    <property type="match status" value="1"/>
</dbReference>
<dbReference type="OrthoDB" id="9802127at2"/>
<evidence type="ECO:0000256" key="6">
    <source>
        <dbReference type="SAM" id="SignalP"/>
    </source>
</evidence>
<dbReference type="PANTHER" id="PTHR30368:SF2">
    <property type="entry name" value="SULFATE-BINDING PROTEIN"/>
    <property type="match status" value="1"/>
</dbReference>
<dbReference type="Gene3D" id="3.40.190.10">
    <property type="entry name" value="Periplasmic binding protein-like II"/>
    <property type="match status" value="2"/>
</dbReference>
<dbReference type="NCBIfam" id="TIGR00971">
    <property type="entry name" value="3a0106s03"/>
    <property type="match status" value="1"/>
</dbReference>
<feature type="signal peptide" evidence="6">
    <location>
        <begin position="1"/>
        <end position="26"/>
    </location>
</feature>
<keyword evidence="8" id="KW-1185">Reference proteome</keyword>
<name>A0A060NRP1_9BURK</name>
<evidence type="ECO:0000256" key="1">
    <source>
        <dbReference type="ARBA" id="ARBA00004418"/>
    </source>
</evidence>
<dbReference type="STRING" id="1458426.SMCB_2189"/>
<dbReference type="NCBIfam" id="NF008022">
    <property type="entry name" value="PRK10752.1"/>
    <property type="match status" value="1"/>
</dbReference>
<evidence type="ECO:0000256" key="4">
    <source>
        <dbReference type="ARBA" id="ARBA00022729"/>
    </source>
</evidence>
<accession>A0A060NRP1</accession>
<gene>
    <name evidence="7" type="ORF">SMCB_2189</name>
</gene>
<evidence type="ECO:0000313" key="8">
    <source>
        <dbReference type="Proteomes" id="UP000066014"/>
    </source>
</evidence>
<dbReference type="InterPro" id="IPR005669">
    <property type="entry name" value="Thiosulph/SO4-bd"/>
</dbReference>
<keyword evidence="3" id="KW-0813">Transport</keyword>
<dbReference type="SUPFAM" id="SSF53850">
    <property type="entry name" value="Periplasmic binding protein-like II"/>
    <property type="match status" value="1"/>
</dbReference>
<organism evidence="7 8">
    <name type="scientific">Serpentinimonas maccroryi</name>
    <dbReference type="NCBI Taxonomy" id="1458426"/>
    <lineage>
        <taxon>Bacteria</taxon>
        <taxon>Pseudomonadati</taxon>
        <taxon>Pseudomonadota</taxon>
        <taxon>Betaproteobacteria</taxon>
        <taxon>Burkholderiales</taxon>
        <taxon>Comamonadaceae</taxon>
        <taxon>Serpentinimonas</taxon>
    </lineage>
</organism>
<keyword evidence="4 6" id="KW-0732">Signal</keyword>
<dbReference type="NCBIfam" id="NF008106">
    <property type="entry name" value="PRK10852.1"/>
    <property type="match status" value="1"/>
</dbReference>
<evidence type="ECO:0000256" key="2">
    <source>
        <dbReference type="ARBA" id="ARBA00006099"/>
    </source>
</evidence>
<dbReference type="GO" id="GO:0042597">
    <property type="term" value="C:periplasmic space"/>
    <property type="evidence" value="ECO:0007669"/>
    <property type="project" value="UniProtKB-SubCell"/>
</dbReference>
<proteinExistence type="inferred from homology"/>
<dbReference type="GO" id="GO:0140104">
    <property type="term" value="F:molecular carrier activity"/>
    <property type="evidence" value="ECO:0007669"/>
    <property type="project" value="InterPro"/>
</dbReference>
<comment type="similarity">
    <text evidence="2">Belongs to the prokaryotic sulfate-binding protein family.</text>
</comment>
<sequence length="338" mass="37482">MTTRRHLLHLFGAAALGPAALVSAHANPVDTLLNVSFDVSREYFREINAAFIAQQQQRTGQTLRVNMSHAGSSAQARAVADGLDADVVTMNTVTDIDFLAERGVVARDWRQRLPHNASPTTSTMLFLVRRGNPKQIRDWRDLIRPGVQVVVVNPKTGGNGRMAYLAAWGFVRSQGGSDADAAAFVRQLYQNVPVLARGGRDATGVFLQRNIGDVLVTFESEVISVEREFGVGRVDVVHPSTSLLTENPVALVERTVNQRGSRALAQAYLEFLYSDAGQEIAASNHFRPRNPEVLRRHSQHLRPIRLFEVGQYFGSWGEAQRQHFADGGQFDQIFAQRR</sequence>
<dbReference type="Proteomes" id="UP000066014">
    <property type="component" value="Chromosome"/>
</dbReference>
<dbReference type="RefSeq" id="WP_045538062.1">
    <property type="nucleotide sequence ID" value="NZ_AP014569.1"/>
</dbReference>
<evidence type="ECO:0000256" key="5">
    <source>
        <dbReference type="ARBA" id="ARBA00022764"/>
    </source>
</evidence>
<dbReference type="CDD" id="cd01005">
    <property type="entry name" value="PBP2_CysP"/>
    <property type="match status" value="1"/>
</dbReference>
<evidence type="ECO:0000313" key="7">
    <source>
        <dbReference type="EMBL" id="BAO84417.1"/>
    </source>
</evidence>
<comment type="subcellular location">
    <subcellularLocation>
        <location evidence="1">Periplasm</location>
    </subcellularLocation>
</comment>
<dbReference type="Pfam" id="PF13531">
    <property type="entry name" value="SBP_bac_11"/>
    <property type="match status" value="1"/>
</dbReference>
<dbReference type="InterPro" id="IPR006311">
    <property type="entry name" value="TAT_signal"/>
</dbReference>
<dbReference type="PROSITE" id="PS51318">
    <property type="entry name" value="TAT"/>
    <property type="match status" value="1"/>
</dbReference>
<reference evidence="7 8" key="1">
    <citation type="journal article" date="2014" name="Nat. Commun.">
        <title>Physiological and genomic features of highly alkaliphilic hydrogen-utilizing Betaproteobacteria from a continental serpentinizing site.</title>
        <authorList>
            <person name="Suzuki S."/>
            <person name="Kuenen J.G."/>
            <person name="Schipper K."/>
            <person name="van der Velde S."/>
            <person name="Ishii S."/>
            <person name="Wu A."/>
            <person name="Sorokin D.Y."/>
            <person name="Tenney A."/>
            <person name="Meng X.Y."/>
            <person name="Morrill P.L."/>
            <person name="Kamagata Y."/>
            <person name="Muyzer G."/>
            <person name="Nealson K.H."/>
        </authorList>
    </citation>
    <scope>NUCLEOTIDE SEQUENCE [LARGE SCALE GENOMIC DNA]</scope>
    <source>
        <strain evidence="7 8">B1</strain>
    </source>
</reference>